<name>A0AAV4U187_9ARAC</name>
<comment type="caution">
    <text evidence="1">The sequence shown here is derived from an EMBL/GenBank/DDBJ whole genome shotgun (WGS) entry which is preliminary data.</text>
</comment>
<dbReference type="AlphaFoldDB" id="A0AAV4U187"/>
<dbReference type="Gene3D" id="3.60.10.10">
    <property type="entry name" value="Endonuclease/exonuclease/phosphatase"/>
    <property type="match status" value="1"/>
</dbReference>
<dbReference type="SUPFAM" id="SSF56219">
    <property type="entry name" value="DNase I-like"/>
    <property type="match status" value="1"/>
</dbReference>
<dbReference type="Proteomes" id="UP001054837">
    <property type="component" value="Unassembled WGS sequence"/>
</dbReference>
<keyword evidence="2" id="KW-1185">Reference proteome</keyword>
<organism evidence="1 2">
    <name type="scientific">Caerostris darwini</name>
    <dbReference type="NCBI Taxonomy" id="1538125"/>
    <lineage>
        <taxon>Eukaryota</taxon>
        <taxon>Metazoa</taxon>
        <taxon>Ecdysozoa</taxon>
        <taxon>Arthropoda</taxon>
        <taxon>Chelicerata</taxon>
        <taxon>Arachnida</taxon>
        <taxon>Araneae</taxon>
        <taxon>Araneomorphae</taxon>
        <taxon>Entelegynae</taxon>
        <taxon>Araneoidea</taxon>
        <taxon>Araneidae</taxon>
        <taxon>Caerostris</taxon>
    </lineage>
</organism>
<protein>
    <submittedName>
        <fullName evidence="1">Uncharacterized protein</fullName>
    </submittedName>
</protein>
<dbReference type="EMBL" id="BPLQ01010553">
    <property type="protein sequence ID" value="GIY51510.1"/>
    <property type="molecule type" value="Genomic_DNA"/>
</dbReference>
<evidence type="ECO:0000313" key="1">
    <source>
        <dbReference type="EMBL" id="GIY51510.1"/>
    </source>
</evidence>
<sequence length="103" mass="11545">MSILFHYEHSDATRPAVRGHVGKYATRTINFLQLNINGTQKKVAELSGILHTNNIHVACLQGTKLNHKLSFKIKGYTAIRKYSTGGGLTALEEDLLSWSRHQK</sequence>
<accession>A0AAV4U187</accession>
<dbReference type="InterPro" id="IPR036691">
    <property type="entry name" value="Endo/exonu/phosph_ase_sf"/>
</dbReference>
<gene>
    <name evidence="1" type="ORF">CDAR_430941</name>
</gene>
<proteinExistence type="predicted"/>
<reference evidence="1 2" key="1">
    <citation type="submission" date="2021-06" db="EMBL/GenBank/DDBJ databases">
        <title>Caerostris darwini draft genome.</title>
        <authorList>
            <person name="Kono N."/>
            <person name="Arakawa K."/>
        </authorList>
    </citation>
    <scope>NUCLEOTIDE SEQUENCE [LARGE SCALE GENOMIC DNA]</scope>
</reference>
<evidence type="ECO:0000313" key="2">
    <source>
        <dbReference type="Proteomes" id="UP001054837"/>
    </source>
</evidence>